<name>A0A9D6V4H7_9BACT</name>
<keyword evidence="1" id="KW-0805">Transcription regulation</keyword>
<comment type="caution">
    <text evidence="7">The sequence shown here is derived from an EMBL/GenBank/DDBJ whole genome shotgun (WGS) entry which is preliminary data.</text>
</comment>
<evidence type="ECO:0000256" key="2">
    <source>
        <dbReference type="ARBA" id="ARBA00023125"/>
    </source>
</evidence>
<dbReference type="InterPro" id="IPR000524">
    <property type="entry name" value="Tscrpt_reg_HTH_GntR"/>
</dbReference>
<dbReference type="InterPro" id="IPR008920">
    <property type="entry name" value="TF_FadR/GntR_C"/>
</dbReference>
<dbReference type="SUPFAM" id="SSF46785">
    <property type="entry name" value="Winged helix' DNA-binding domain"/>
    <property type="match status" value="1"/>
</dbReference>
<dbReference type="InterPro" id="IPR011711">
    <property type="entry name" value="GntR_C"/>
</dbReference>
<organism evidence="7 8">
    <name type="scientific">Desulfomonile tiedjei</name>
    <dbReference type="NCBI Taxonomy" id="2358"/>
    <lineage>
        <taxon>Bacteria</taxon>
        <taxon>Pseudomonadati</taxon>
        <taxon>Thermodesulfobacteriota</taxon>
        <taxon>Desulfomonilia</taxon>
        <taxon>Desulfomonilales</taxon>
        <taxon>Desulfomonilaceae</taxon>
        <taxon>Desulfomonile</taxon>
    </lineage>
</organism>
<keyword evidence="3" id="KW-0804">Transcription</keyword>
<evidence type="ECO:0000256" key="4">
    <source>
        <dbReference type="SAM" id="Coils"/>
    </source>
</evidence>
<dbReference type="GO" id="GO:0003700">
    <property type="term" value="F:DNA-binding transcription factor activity"/>
    <property type="evidence" value="ECO:0007669"/>
    <property type="project" value="InterPro"/>
</dbReference>
<protein>
    <submittedName>
        <fullName evidence="7">GntR family transcriptional regulator</fullName>
    </submittedName>
</protein>
<proteinExistence type="predicted"/>
<evidence type="ECO:0000259" key="6">
    <source>
        <dbReference type="PROSITE" id="PS50949"/>
    </source>
</evidence>
<dbReference type="InterPro" id="IPR036390">
    <property type="entry name" value="WH_DNA-bd_sf"/>
</dbReference>
<dbReference type="InterPro" id="IPR036388">
    <property type="entry name" value="WH-like_DNA-bd_sf"/>
</dbReference>
<evidence type="ECO:0000313" key="7">
    <source>
        <dbReference type="EMBL" id="MBI5250578.1"/>
    </source>
</evidence>
<evidence type="ECO:0000256" key="5">
    <source>
        <dbReference type="SAM" id="MobiDB-lite"/>
    </source>
</evidence>
<dbReference type="Gene3D" id="1.20.120.530">
    <property type="entry name" value="GntR ligand-binding domain-like"/>
    <property type="match status" value="1"/>
</dbReference>
<feature type="compositionally biased region" description="Basic residues" evidence="5">
    <location>
        <begin position="222"/>
        <end position="232"/>
    </location>
</feature>
<dbReference type="PANTHER" id="PTHR43537">
    <property type="entry name" value="TRANSCRIPTIONAL REGULATOR, GNTR FAMILY"/>
    <property type="match status" value="1"/>
</dbReference>
<keyword evidence="2" id="KW-0238">DNA-binding</keyword>
<accession>A0A9D6V4H7</accession>
<reference evidence="7" key="1">
    <citation type="submission" date="2020-07" db="EMBL/GenBank/DDBJ databases">
        <title>Huge and variable diversity of episymbiotic CPR bacteria and DPANN archaea in groundwater ecosystems.</title>
        <authorList>
            <person name="He C.Y."/>
            <person name="Keren R."/>
            <person name="Whittaker M."/>
            <person name="Farag I.F."/>
            <person name="Doudna J."/>
            <person name="Cate J.H.D."/>
            <person name="Banfield J.F."/>
        </authorList>
    </citation>
    <scope>NUCLEOTIDE SEQUENCE</scope>
    <source>
        <strain evidence="7">NC_groundwater_1664_Pr3_B-0.1um_52_9</strain>
    </source>
</reference>
<dbReference type="CDD" id="cd07377">
    <property type="entry name" value="WHTH_GntR"/>
    <property type="match status" value="1"/>
</dbReference>
<dbReference type="SMART" id="SM00895">
    <property type="entry name" value="FCD"/>
    <property type="match status" value="1"/>
</dbReference>
<evidence type="ECO:0000313" key="8">
    <source>
        <dbReference type="Proteomes" id="UP000807825"/>
    </source>
</evidence>
<dbReference type="SMART" id="SM00345">
    <property type="entry name" value="HTH_GNTR"/>
    <property type="match status" value="1"/>
</dbReference>
<dbReference type="Pfam" id="PF00392">
    <property type="entry name" value="GntR"/>
    <property type="match status" value="1"/>
</dbReference>
<dbReference type="EMBL" id="JACRDE010000364">
    <property type="protein sequence ID" value="MBI5250578.1"/>
    <property type="molecule type" value="Genomic_DNA"/>
</dbReference>
<dbReference type="Gene3D" id="1.10.10.10">
    <property type="entry name" value="Winged helix-like DNA-binding domain superfamily/Winged helix DNA-binding domain"/>
    <property type="match status" value="1"/>
</dbReference>
<dbReference type="PROSITE" id="PS50949">
    <property type="entry name" value="HTH_GNTR"/>
    <property type="match status" value="1"/>
</dbReference>
<dbReference type="SUPFAM" id="SSF48008">
    <property type="entry name" value="GntR ligand-binding domain-like"/>
    <property type="match status" value="1"/>
</dbReference>
<feature type="domain" description="HTH gntR-type" evidence="6">
    <location>
        <begin position="7"/>
        <end position="74"/>
    </location>
</feature>
<evidence type="ECO:0000256" key="1">
    <source>
        <dbReference type="ARBA" id="ARBA00023015"/>
    </source>
</evidence>
<dbReference type="Pfam" id="PF07729">
    <property type="entry name" value="FCD"/>
    <property type="match status" value="1"/>
</dbReference>
<dbReference type="AlphaFoldDB" id="A0A9D6V4H7"/>
<feature type="region of interest" description="Disordered" evidence="5">
    <location>
        <begin position="209"/>
        <end position="232"/>
    </location>
</feature>
<gene>
    <name evidence="7" type="ORF">HY912_13895</name>
</gene>
<keyword evidence="4" id="KW-0175">Coiled coil</keyword>
<dbReference type="PANTHER" id="PTHR43537:SF24">
    <property type="entry name" value="GLUCONATE OPERON TRANSCRIPTIONAL REPRESSOR"/>
    <property type="match status" value="1"/>
</dbReference>
<evidence type="ECO:0000256" key="3">
    <source>
        <dbReference type="ARBA" id="ARBA00023163"/>
    </source>
</evidence>
<dbReference type="GO" id="GO:0003677">
    <property type="term" value="F:DNA binding"/>
    <property type="evidence" value="ECO:0007669"/>
    <property type="project" value="UniProtKB-KW"/>
</dbReference>
<feature type="coiled-coil region" evidence="4">
    <location>
        <begin position="99"/>
        <end position="126"/>
    </location>
</feature>
<sequence length="232" mass="26921">MTAIHVESLSQEIAKRIREMIRKGVLRKGDRIVEKPLCHAMGVSRTPLREALRLLCSEGLIELIPNKGAIVAQPAMRDVREMFQVMSILEGTCARECAKKMNEKSLKKLEQLFQKLEKHFQDKNHEKYMAVNHSYHTLVQELAGNKILSEVINGLRQKILLYRYRQIYEPNRLDSSMQEHRDLQDAFKKKDPEAAERLMKEHLMRQCEVLESADPETLASSRPKRSRTRDSG</sequence>
<dbReference type="Proteomes" id="UP000807825">
    <property type="component" value="Unassembled WGS sequence"/>
</dbReference>